<gene>
    <name evidence="3" type="ORF">HNR07_005993</name>
</gene>
<dbReference type="Proteomes" id="UP000579647">
    <property type="component" value="Unassembled WGS sequence"/>
</dbReference>
<comment type="caution">
    <text evidence="3">The sequence shown here is derived from an EMBL/GenBank/DDBJ whole genome shotgun (WGS) entry which is preliminary data.</text>
</comment>
<dbReference type="EMBL" id="JACHDO010000001">
    <property type="protein sequence ID" value="MBB5494856.1"/>
    <property type="molecule type" value="Genomic_DNA"/>
</dbReference>
<dbReference type="InterPro" id="IPR025248">
    <property type="entry name" value="DUF4007"/>
</dbReference>
<keyword evidence="4" id="KW-1185">Reference proteome</keyword>
<evidence type="ECO:0000259" key="2">
    <source>
        <dbReference type="Pfam" id="PF13182"/>
    </source>
</evidence>
<feature type="compositionally biased region" description="Basic and acidic residues" evidence="1">
    <location>
        <begin position="333"/>
        <end position="358"/>
    </location>
</feature>
<proteinExistence type="predicted"/>
<sequence>MSDSRLAQAAHSSFARHETFTPRFGWLNKAYTQAKNDPGVFIAPDAPVRLGVGKNMVAAIRYWSRAFKLTKEAYGDEAQSRALLSYPTWEARWLLDEQGADPYLEETGSLWLLHWWLVSSRPGALSWAPSWYVTFHLAPFSRFKAEDLKGLVSRHVNLSYREGPAEGSILKDIDCITKMYALPTQHAKNGAPGTFEDLLLCPFRELDLLEQVGTRGQPAWQFTRGSRTSLPPRVLAYACLDYAAHATHKSGSISLARLANEPGSPGRAFRVREPDIASALEQVIASHPQLQITEAVGQRSLSFSGDPFELAWDVLDAQYGNIRSREGFPSRAQWLHDHPKLAEAERRERKDRTGDESQLRLPAEENA</sequence>
<reference evidence="3 4" key="1">
    <citation type="submission" date="2020-08" db="EMBL/GenBank/DDBJ databases">
        <title>Sequencing the genomes of 1000 actinobacteria strains.</title>
        <authorList>
            <person name="Klenk H.-P."/>
        </authorList>
    </citation>
    <scope>NUCLEOTIDE SEQUENCE [LARGE SCALE GENOMIC DNA]</scope>
    <source>
        <strain evidence="3 4">DSM 44598</strain>
    </source>
</reference>
<feature type="domain" description="DUF4007" evidence="2">
    <location>
        <begin position="14"/>
        <end position="319"/>
    </location>
</feature>
<accession>A0A840WTC7</accession>
<dbReference type="AlphaFoldDB" id="A0A840WTC7"/>
<protein>
    <recommendedName>
        <fullName evidence="2">DUF4007 domain-containing protein</fullName>
    </recommendedName>
</protein>
<evidence type="ECO:0000313" key="3">
    <source>
        <dbReference type="EMBL" id="MBB5494856.1"/>
    </source>
</evidence>
<evidence type="ECO:0000256" key="1">
    <source>
        <dbReference type="SAM" id="MobiDB-lite"/>
    </source>
</evidence>
<name>A0A840WTC7_9ACTN</name>
<dbReference type="Pfam" id="PF13182">
    <property type="entry name" value="DUF4007"/>
    <property type="match status" value="1"/>
</dbReference>
<feature type="region of interest" description="Disordered" evidence="1">
    <location>
        <begin position="333"/>
        <end position="367"/>
    </location>
</feature>
<dbReference type="RefSeq" id="WP_184368965.1">
    <property type="nucleotide sequence ID" value="NZ_BAAAKM010000104.1"/>
</dbReference>
<evidence type="ECO:0000313" key="4">
    <source>
        <dbReference type="Proteomes" id="UP000579647"/>
    </source>
</evidence>
<organism evidence="3 4">
    <name type="scientific">Nocardiopsis metallicus</name>
    <dbReference type="NCBI Taxonomy" id="179819"/>
    <lineage>
        <taxon>Bacteria</taxon>
        <taxon>Bacillati</taxon>
        <taxon>Actinomycetota</taxon>
        <taxon>Actinomycetes</taxon>
        <taxon>Streptosporangiales</taxon>
        <taxon>Nocardiopsidaceae</taxon>
        <taxon>Nocardiopsis</taxon>
    </lineage>
</organism>